<evidence type="ECO:0000313" key="4">
    <source>
        <dbReference type="EMBL" id="QOL82316.1"/>
    </source>
</evidence>
<gene>
    <name evidence="4" type="ORF">F3W81_16660</name>
</gene>
<dbReference type="InterPro" id="IPR028098">
    <property type="entry name" value="Glyco_trans_4-like_N"/>
</dbReference>
<evidence type="ECO:0000259" key="3">
    <source>
        <dbReference type="Pfam" id="PF13439"/>
    </source>
</evidence>
<dbReference type="InterPro" id="IPR001296">
    <property type="entry name" value="Glyco_trans_1"/>
</dbReference>
<organism evidence="4 5">
    <name type="scientific">Pseudooceanicola spongiae</name>
    <dbReference type="NCBI Taxonomy" id="2613965"/>
    <lineage>
        <taxon>Bacteria</taxon>
        <taxon>Pseudomonadati</taxon>
        <taxon>Pseudomonadota</taxon>
        <taxon>Alphaproteobacteria</taxon>
        <taxon>Rhodobacterales</taxon>
        <taxon>Paracoccaceae</taxon>
        <taxon>Pseudooceanicola</taxon>
    </lineage>
</organism>
<dbReference type="AlphaFoldDB" id="A0A7L9WSA4"/>
<keyword evidence="5" id="KW-1185">Reference proteome</keyword>
<dbReference type="Gene3D" id="3.40.50.2000">
    <property type="entry name" value="Glycogen Phosphorylase B"/>
    <property type="match status" value="2"/>
</dbReference>
<dbReference type="Proteomes" id="UP000594118">
    <property type="component" value="Chromosome"/>
</dbReference>
<feature type="domain" description="Glycosyltransferase subfamily 4-like N-terminal" evidence="3">
    <location>
        <begin position="110"/>
        <end position="307"/>
    </location>
</feature>
<protein>
    <submittedName>
        <fullName evidence="4">Glycosyltransferase</fullName>
    </submittedName>
</protein>
<proteinExistence type="predicted"/>
<dbReference type="EMBL" id="CP045201">
    <property type="protein sequence ID" value="QOL82316.1"/>
    <property type="molecule type" value="Genomic_DNA"/>
</dbReference>
<evidence type="ECO:0000256" key="1">
    <source>
        <dbReference type="SAM" id="MobiDB-lite"/>
    </source>
</evidence>
<sequence>MQERSTGDRRQFCRCPEPCRQGFRHGCTGQRWHHRPRIGRRRRLDHRTGGSCPRSETGPLHGAIGPQIAGAALERTHRTAHHRPRHGQMGHRMSTPHLLVANIFFAPYTYGGATIVAEEVARSLADRHGWNISVLSAVSRQDLPQYAIRKVQSGPVVNYVINLPPTRPYAQMYSNPQVGEATSRLIQSLEPDMVHLHCIQELGTGVLHAARQAKLPVVVSAHDFWWICERQFMIRPDGRYCGQSPVEVSKCRSCVMDITQTRTRFLHLQEDAANIDLMTYPSEFARALCHDSGIRPRAQAVWQNGVTLPLPGFAARQARRRKRDPRLVFGYCGGPSDLKGWPLIERAFADLKRKDFRVLLADGSMDGSWWHTTDLAALPGDWSVHPRYSQASMDDFWSEIDVLLFPSQWKETFGLTIREALARGVRVIQTDSGGTSEHLGPDRDRMLGIGDGHTMLRSEILHALNRPDPFAAPIEVMDFNAQADAFVALTEPLMNRNLAEPDSQIVSLAKTKNSTAATTLKRA</sequence>
<dbReference type="SUPFAM" id="SSF53756">
    <property type="entry name" value="UDP-Glycosyltransferase/glycogen phosphorylase"/>
    <property type="match status" value="1"/>
</dbReference>
<dbReference type="InterPro" id="IPR050194">
    <property type="entry name" value="Glycosyltransferase_grp1"/>
</dbReference>
<feature type="region of interest" description="Disordered" evidence="1">
    <location>
        <begin position="43"/>
        <end position="63"/>
    </location>
</feature>
<reference evidence="4 5" key="1">
    <citation type="submission" date="2019-10" db="EMBL/GenBank/DDBJ databases">
        <title>Pseudopuniceibacterium sp. HQ09 islated from Antarctica.</title>
        <authorList>
            <person name="Liao L."/>
            <person name="Su S."/>
            <person name="Chen B."/>
            <person name="Yu Y."/>
        </authorList>
    </citation>
    <scope>NUCLEOTIDE SEQUENCE [LARGE SCALE GENOMIC DNA]</scope>
    <source>
        <strain evidence="4 5">HQ09</strain>
    </source>
</reference>
<dbReference type="PANTHER" id="PTHR45947:SF13">
    <property type="entry name" value="TRANSFERASE"/>
    <property type="match status" value="1"/>
</dbReference>
<name>A0A7L9WSA4_9RHOB</name>
<keyword evidence="4" id="KW-0808">Transferase</keyword>
<dbReference type="Pfam" id="PF13439">
    <property type="entry name" value="Glyco_transf_4"/>
    <property type="match status" value="1"/>
</dbReference>
<feature type="domain" description="Glycosyl transferase family 1" evidence="2">
    <location>
        <begin position="322"/>
        <end position="446"/>
    </location>
</feature>
<dbReference type="GO" id="GO:0016757">
    <property type="term" value="F:glycosyltransferase activity"/>
    <property type="evidence" value="ECO:0007669"/>
    <property type="project" value="InterPro"/>
</dbReference>
<accession>A0A7L9WSA4</accession>
<dbReference type="PANTHER" id="PTHR45947">
    <property type="entry name" value="SULFOQUINOVOSYL TRANSFERASE SQD2"/>
    <property type="match status" value="1"/>
</dbReference>
<evidence type="ECO:0000259" key="2">
    <source>
        <dbReference type="Pfam" id="PF00534"/>
    </source>
</evidence>
<dbReference type="KEGG" id="pshq:F3W81_16660"/>
<evidence type="ECO:0000313" key="5">
    <source>
        <dbReference type="Proteomes" id="UP000594118"/>
    </source>
</evidence>
<dbReference type="Pfam" id="PF00534">
    <property type="entry name" value="Glycos_transf_1"/>
    <property type="match status" value="1"/>
</dbReference>